<accession>A0ABP8Z312</accession>
<gene>
    <name evidence="1" type="ORF">GCM10025783_15290</name>
</gene>
<dbReference type="Proteomes" id="UP001500121">
    <property type="component" value="Unassembled WGS sequence"/>
</dbReference>
<organism evidence="1 2">
    <name type="scientific">Amnibacterium soli</name>
    <dbReference type="NCBI Taxonomy" id="1282736"/>
    <lineage>
        <taxon>Bacteria</taxon>
        <taxon>Bacillati</taxon>
        <taxon>Actinomycetota</taxon>
        <taxon>Actinomycetes</taxon>
        <taxon>Micrococcales</taxon>
        <taxon>Microbacteriaceae</taxon>
        <taxon>Amnibacterium</taxon>
    </lineage>
</organism>
<evidence type="ECO:0000313" key="1">
    <source>
        <dbReference type="EMBL" id="GAA4744537.1"/>
    </source>
</evidence>
<comment type="caution">
    <text evidence="1">The sequence shown here is derived from an EMBL/GenBank/DDBJ whole genome shotgun (WGS) entry which is preliminary data.</text>
</comment>
<sequence>MEERGSLGCRKDALRAGWSHPLGRDRLWAALRERGVRPDLLALAMPDPEERSLLLVRVRRSSDLSHEGRWRSAREDARGVDPVTLRIGALPRDRLRAGRDALEAGTLDAALRWIVEARGRGNAWQATERVWTAHLVDDAVVVAEQQRQARGAYLGFTGVEDL</sequence>
<dbReference type="EMBL" id="BAABLP010000002">
    <property type="protein sequence ID" value="GAA4744537.1"/>
    <property type="molecule type" value="Genomic_DNA"/>
</dbReference>
<reference evidence="2" key="1">
    <citation type="journal article" date="2019" name="Int. J. Syst. Evol. Microbiol.">
        <title>The Global Catalogue of Microorganisms (GCM) 10K type strain sequencing project: providing services to taxonomists for standard genome sequencing and annotation.</title>
        <authorList>
            <consortium name="The Broad Institute Genomics Platform"/>
            <consortium name="The Broad Institute Genome Sequencing Center for Infectious Disease"/>
            <person name="Wu L."/>
            <person name="Ma J."/>
        </authorList>
    </citation>
    <scope>NUCLEOTIDE SEQUENCE [LARGE SCALE GENOMIC DNA]</scope>
    <source>
        <strain evidence="2">JCM 19015</strain>
    </source>
</reference>
<protein>
    <submittedName>
        <fullName evidence="1">Uncharacterized protein</fullName>
    </submittedName>
</protein>
<evidence type="ECO:0000313" key="2">
    <source>
        <dbReference type="Proteomes" id="UP001500121"/>
    </source>
</evidence>
<keyword evidence="2" id="KW-1185">Reference proteome</keyword>
<name>A0ABP8Z312_9MICO</name>
<proteinExistence type="predicted"/>